<keyword evidence="2" id="KW-1185">Reference proteome</keyword>
<dbReference type="RefSeq" id="WP_101833339.1">
    <property type="nucleotide sequence ID" value="NZ_FZMO01000332.1"/>
</dbReference>
<organism evidence="1 2">
    <name type="scientific">Frankia canadensis</name>
    <dbReference type="NCBI Taxonomy" id="1836972"/>
    <lineage>
        <taxon>Bacteria</taxon>
        <taxon>Bacillati</taxon>
        <taxon>Actinomycetota</taxon>
        <taxon>Actinomycetes</taxon>
        <taxon>Frankiales</taxon>
        <taxon>Frankiaceae</taxon>
        <taxon>Frankia</taxon>
    </lineage>
</organism>
<dbReference type="AlphaFoldDB" id="A0A2I2KWE1"/>
<gene>
    <name evidence="1" type="ORF">FRACA_3980003</name>
</gene>
<accession>A0A2I2KWE1</accession>
<proteinExistence type="predicted"/>
<dbReference type="OrthoDB" id="3635057at2"/>
<protein>
    <submittedName>
        <fullName evidence="1">Uncharacterized protein</fullName>
    </submittedName>
</protein>
<reference evidence="1 2" key="1">
    <citation type="submission" date="2017-06" db="EMBL/GenBank/DDBJ databases">
        <authorList>
            <person name="Kim H.J."/>
            <person name="Triplett B.A."/>
        </authorList>
    </citation>
    <scope>NUCLEOTIDE SEQUENCE [LARGE SCALE GENOMIC DNA]</scope>
    <source>
        <strain evidence="1">FRACA_ARgP5</strain>
    </source>
</reference>
<evidence type="ECO:0000313" key="1">
    <source>
        <dbReference type="EMBL" id="SNQ49970.1"/>
    </source>
</evidence>
<evidence type="ECO:0000313" key="2">
    <source>
        <dbReference type="Proteomes" id="UP000234331"/>
    </source>
</evidence>
<dbReference type="EMBL" id="FZMO01000332">
    <property type="protein sequence ID" value="SNQ49970.1"/>
    <property type="molecule type" value="Genomic_DNA"/>
</dbReference>
<name>A0A2I2KWE1_9ACTN</name>
<dbReference type="Proteomes" id="UP000234331">
    <property type="component" value="Unassembled WGS sequence"/>
</dbReference>
<sequence>MANDLHDLTGAIARELGPPWAARPLPENEASLYAPDLHFLVVRRDPNSRDRLRIAGAAAAGLGPHWPRTGRHHITVSQQKSPERIAGEISRRLLPDYRAALAIAKTNLEIARRADTEAARALAVLARQLRGTLTGRKVHLYGPASHLTGSISLADGDITLSLRLPAPHAASLAQALGNFRATP</sequence>